<dbReference type="STRING" id="311410.LA5095_00366"/>
<organism evidence="2 3">
    <name type="scientific">Roseibium album</name>
    <dbReference type="NCBI Taxonomy" id="311410"/>
    <lineage>
        <taxon>Bacteria</taxon>
        <taxon>Pseudomonadati</taxon>
        <taxon>Pseudomonadota</taxon>
        <taxon>Alphaproteobacteria</taxon>
        <taxon>Hyphomicrobiales</taxon>
        <taxon>Stappiaceae</taxon>
        <taxon>Roseibium</taxon>
    </lineage>
</organism>
<evidence type="ECO:0000313" key="2">
    <source>
        <dbReference type="EMBL" id="CTQ73057.1"/>
    </source>
</evidence>
<proteinExistence type="predicted"/>
<name>A0A0M6ZH69_9HYPH</name>
<dbReference type="PROSITE" id="PS51257">
    <property type="entry name" value="PROKAR_LIPOPROTEIN"/>
    <property type="match status" value="1"/>
</dbReference>
<dbReference type="InterPro" id="IPR032635">
    <property type="entry name" value="Anti_2"/>
</dbReference>
<feature type="domain" description="Surface antigen" evidence="1">
    <location>
        <begin position="47"/>
        <end position="153"/>
    </location>
</feature>
<protein>
    <recommendedName>
        <fullName evidence="1">Surface antigen domain-containing protein</fullName>
    </recommendedName>
</protein>
<evidence type="ECO:0000259" key="1">
    <source>
        <dbReference type="Pfam" id="PF16998"/>
    </source>
</evidence>
<reference evidence="3" key="1">
    <citation type="submission" date="2015-07" db="EMBL/GenBank/DDBJ databases">
        <authorList>
            <person name="Rodrigo-Torres Lidia"/>
            <person name="Arahal R.David."/>
        </authorList>
    </citation>
    <scope>NUCLEOTIDE SEQUENCE [LARGE SCALE GENOMIC DNA]</scope>
    <source>
        <strain evidence="3">CECT 5096</strain>
    </source>
</reference>
<sequence length="158" mass="16749">MFRMRSYTLTYNKIQPFMGIIALLGSLLAGCAQVTVPIGSNNVDTPTVLTGSIPSSTDQAYTDVNAEDRAVIAENLDSLDQTLDNYDARQDVLLSWLNPISGNSGTVTSIKADGLTETGCLSFQTTANTIAGIRLYSGTACRDISQKFAVTALSVADA</sequence>
<dbReference type="Pfam" id="PF16998">
    <property type="entry name" value="17kDa_Anti_2"/>
    <property type="match status" value="1"/>
</dbReference>
<evidence type="ECO:0000313" key="3">
    <source>
        <dbReference type="Proteomes" id="UP000049983"/>
    </source>
</evidence>
<dbReference type="AlphaFoldDB" id="A0A0M6ZH69"/>
<dbReference type="EMBL" id="CXWC01000011">
    <property type="protein sequence ID" value="CTQ73057.1"/>
    <property type="molecule type" value="Genomic_DNA"/>
</dbReference>
<dbReference type="Proteomes" id="UP000049983">
    <property type="component" value="Unassembled WGS sequence"/>
</dbReference>
<accession>A0A0M6ZH69</accession>
<keyword evidence="3" id="KW-1185">Reference proteome</keyword>
<gene>
    <name evidence="2" type="ORF">LA5096_03506</name>
</gene>